<keyword evidence="2" id="KW-1185">Reference proteome</keyword>
<organism evidence="1 2">
    <name type="scientific">Methanohalophilus mahii (strain ATCC 35705 / DSM 5219 / SLP)</name>
    <dbReference type="NCBI Taxonomy" id="547558"/>
    <lineage>
        <taxon>Archaea</taxon>
        <taxon>Methanobacteriati</taxon>
        <taxon>Methanobacteriota</taxon>
        <taxon>Stenosarchaea group</taxon>
        <taxon>Methanomicrobia</taxon>
        <taxon>Methanosarcinales</taxon>
        <taxon>Methanosarcinaceae</taxon>
        <taxon>Methanohalophilus</taxon>
    </lineage>
</organism>
<protein>
    <submittedName>
        <fullName evidence="1">Uncharacterized protein</fullName>
    </submittedName>
</protein>
<proteinExistence type="predicted"/>
<dbReference type="Proteomes" id="UP000001059">
    <property type="component" value="Chromosome"/>
</dbReference>
<dbReference type="RefSeq" id="WP_013036937.1">
    <property type="nucleotide sequence ID" value="NC_014002.1"/>
</dbReference>
<evidence type="ECO:0000313" key="2">
    <source>
        <dbReference type="Proteomes" id="UP000001059"/>
    </source>
</evidence>
<dbReference type="HOGENOM" id="CLU_1607176_0_0_2"/>
<dbReference type="KEGG" id="mmh:Mmah_0464"/>
<dbReference type="EMBL" id="CP001994">
    <property type="protein sequence ID" value="ADE35994.1"/>
    <property type="molecule type" value="Genomic_DNA"/>
</dbReference>
<sequence>MDCFDEAAAWYLNKIKRIPQDPGKLGCENCLTIEQLLDLFTGKYYIQEKFKGGLVARGTRGRSYAIYYDSDMNHNVDKIIVRRNNVKCFKDFTGRKVGTPNSVTYFASEFSTDTPSIKEIYEVLNNYLHEPALYDKNNKAGIVVKNYGTFGPGRYLFGEYLMDES</sequence>
<accession>D5E9Z3</accession>
<reference evidence="1 2" key="1">
    <citation type="submission" date="2010-03" db="EMBL/GenBank/DDBJ databases">
        <title>The complete genome of Methanohalophilus mahii DSM 5219.</title>
        <authorList>
            <consortium name="US DOE Joint Genome Institute (JGI-PGF)"/>
            <person name="Lucas S."/>
            <person name="Copeland A."/>
            <person name="Lapidus A."/>
            <person name="Glavina del Rio T."/>
            <person name="Dalin E."/>
            <person name="Tice H."/>
            <person name="Bruce D."/>
            <person name="Goodwin L."/>
            <person name="Pitluck S."/>
            <person name="Kyrpides N."/>
            <person name="Mavromatis K."/>
            <person name="Ivanova N."/>
            <person name="Lykidis A."/>
            <person name="Saunders E."/>
            <person name="Brettin T."/>
            <person name="Detter J.C."/>
            <person name="Han C."/>
            <person name="Land M."/>
            <person name="Hauser L."/>
            <person name="Markowitz V."/>
            <person name="Cheng J.-F."/>
            <person name="Hugenholtz P."/>
            <person name="Woyke T."/>
            <person name="Wu D."/>
            <person name="Spring S."/>
            <person name="Schneider S."/>
            <person name="Schroeder M."/>
            <person name="Klenk H.-P."/>
            <person name="Eisen J.A."/>
        </authorList>
    </citation>
    <scope>NUCLEOTIDE SEQUENCE [LARGE SCALE GENOMIC DNA]</scope>
    <source>
        <strain evidence="2">ATCC 35705 / DSM 5219 / SLP</strain>
    </source>
</reference>
<name>D5E9Z3_METMS</name>
<dbReference type="AlphaFoldDB" id="D5E9Z3"/>
<gene>
    <name evidence="1" type="ordered locus">Mmah_0464</name>
</gene>
<dbReference type="GeneID" id="8982605"/>
<evidence type="ECO:0000313" key="1">
    <source>
        <dbReference type="EMBL" id="ADE35994.1"/>
    </source>
</evidence>